<protein>
    <submittedName>
        <fullName evidence="2">Predicted N-acyltransferase, GNAT family</fullName>
    </submittedName>
</protein>
<dbReference type="EMBL" id="FOSB01000003">
    <property type="protein sequence ID" value="SFJ66539.1"/>
    <property type="molecule type" value="Genomic_DNA"/>
</dbReference>
<dbReference type="PANTHER" id="PTHR13355:SF11">
    <property type="entry name" value="GLUCOSAMINE 6-PHOSPHATE N-ACETYLTRANSFERASE"/>
    <property type="match status" value="1"/>
</dbReference>
<keyword evidence="2" id="KW-0012">Acyltransferase</keyword>
<dbReference type="Proteomes" id="UP000183557">
    <property type="component" value="Unassembled WGS sequence"/>
</dbReference>
<organism evidence="2 3">
    <name type="scientific">Halobacillus dabanensis</name>
    <dbReference type="NCBI Taxonomy" id="240302"/>
    <lineage>
        <taxon>Bacteria</taxon>
        <taxon>Bacillati</taxon>
        <taxon>Bacillota</taxon>
        <taxon>Bacilli</taxon>
        <taxon>Bacillales</taxon>
        <taxon>Bacillaceae</taxon>
        <taxon>Halobacillus</taxon>
    </lineage>
</organism>
<evidence type="ECO:0000259" key="1">
    <source>
        <dbReference type="PROSITE" id="PS51186"/>
    </source>
</evidence>
<dbReference type="InterPro" id="IPR000182">
    <property type="entry name" value="GNAT_dom"/>
</dbReference>
<dbReference type="AlphaFoldDB" id="A0A1I3T8A3"/>
<evidence type="ECO:0000313" key="2">
    <source>
        <dbReference type="EMBL" id="SFJ66539.1"/>
    </source>
</evidence>
<reference evidence="3" key="1">
    <citation type="submission" date="2016-10" db="EMBL/GenBank/DDBJ databases">
        <authorList>
            <person name="Varghese N."/>
            <person name="Submissions S."/>
        </authorList>
    </citation>
    <scope>NUCLEOTIDE SEQUENCE [LARGE SCALE GENOMIC DNA]</scope>
    <source>
        <strain evidence="3">CGMCC 1.3704</strain>
    </source>
</reference>
<feature type="domain" description="N-acetyltransferase" evidence="1">
    <location>
        <begin position="2"/>
        <end position="142"/>
    </location>
</feature>
<dbReference type="Gene3D" id="3.40.630.30">
    <property type="match status" value="1"/>
</dbReference>
<dbReference type="GO" id="GO:0004343">
    <property type="term" value="F:glucosamine 6-phosphate N-acetyltransferase activity"/>
    <property type="evidence" value="ECO:0007669"/>
    <property type="project" value="TreeGrafter"/>
</dbReference>
<dbReference type="InterPro" id="IPR016181">
    <property type="entry name" value="Acyl_CoA_acyltransferase"/>
</dbReference>
<dbReference type="PANTHER" id="PTHR13355">
    <property type="entry name" value="GLUCOSAMINE 6-PHOSPHATE N-ACETYLTRANSFERASE"/>
    <property type="match status" value="1"/>
</dbReference>
<gene>
    <name evidence="2" type="ORF">SAMN04487936_103248</name>
</gene>
<name>A0A1I3T8A3_HALDA</name>
<sequence>MVEIFKVNSRKQKDDAYLVRRVVFVEEQQVPIELELDEYDETAIHFVGYLNDEPVAASRLRFVQGFGKLERICVKKEYRGQSLGKQIIHSMEEVIRDYAYTKAKLNAQTHAEVFYESLGYVTVSEPFMDAGIPHVTMVKSLS</sequence>
<keyword evidence="3" id="KW-1185">Reference proteome</keyword>
<accession>A0A1I3T8A3</accession>
<evidence type="ECO:0000313" key="3">
    <source>
        <dbReference type="Proteomes" id="UP000183557"/>
    </source>
</evidence>
<dbReference type="PROSITE" id="PS51186">
    <property type="entry name" value="GNAT"/>
    <property type="match status" value="1"/>
</dbReference>
<dbReference type="InterPro" id="IPR039143">
    <property type="entry name" value="GNPNAT1-like"/>
</dbReference>
<proteinExistence type="predicted"/>
<dbReference type="Pfam" id="PF13673">
    <property type="entry name" value="Acetyltransf_10"/>
    <property type="match status" value="1"/>
</dbReference>
<keyword evidence="2" id="KW-0808">Transferase</keyword>
<dbReference type="SUPFAM" id="SSF55729">
    <property type="entry name" value="Acyl-CoA N-acyltransferases (Nat)"/>
    <property type="match status" value="1"/>
</dbReference>
<dbReference type="CDD" id="cd04301">
    <property type="entry name" value="NAT_SF"/>
    <property type="match status" value="1"/>
</dbReference>